<accession>A0ABQ8QXR3</accession>
<dbReference type="SUPFAM" id="SSF55486">
    <property type="entry name" value="Metalloproteases ('zincins'), catalytic domain"/>
    <property type="match status" value="1"/>
</dbReference>
<dbReference type="Gene3D" id="3.10.170.10">
    <property type="match status" value="1"/>
</dbReference>
<name>A0ABQ8QXR3_FUSEQ</name>
<dbReference type="Pfam" id="PF02868">
    <property type="entry name" value="Peptidase_M4_C"/>
    <property type="match status" value="1"/>
</dbReference>
<dbReference type="InterPro" id="IPR023612">
    <property type="entry name" value="Peptidase_M4"/>
</dbReference>
<dbReference type="PANTHER" id="PTHR43579">
    <property type="match status" value="1"/>
</dbReference>
<keyword evidence="6" id="KW-0482">Metalloprotease</keyword>
<evidence type="ECO:0000313" key="9">
    <source>
        <dbReference type="EMBL" id="KAJ4115360.1"/>
    </source>
</evidence>
<keyword evidence="5" id="KW-0862">Zinc</keyword>
<feature type="domain" description="Peptidase M4" evidence="7">
    <location>
        <begin position="39"/>
        <end position="115"/>
    </location>
</feature>
<keyword evidence="2" id="KW-0645">Protease</keyword>
<feature type="domain" description="Peptidase M4 C-terminal" evidence="8">
    <location>
        <begin position="119"/>
        <end position="166"/>
    </location>
</feature>
<comment type="similarity">
    <text evidence="1">Belongs to the peptidase M4 family.</text>
</comment>
<keyword evidence="10" id="KW-1185">Reference proteome</keyword>
<keyword evidence="3" id="KW-0479">Metal-binding</keyword>
<dbReference type="InterPro" id="IPR013856">
    <property type="entry name" value="Peptidase_M4_domain"/>
</dbReference>
<dbReference type="InterPro" id="IPR052759">
    <property type="entry name" value="Metalloprotease_M4"/>
</dbReference>
<proteinExistence type="inferred from homology"/>
<evidence type="ECO:0000256" key="1">
    <source>
        <dbReference type="ARBA" id="ARBA00009388"/>
    </source>
</evidence>
<evidence type="ECO:0000256" key="5">
    <source>
        <dbReference type="ARBA" id="ARBA00022833"/>
    </source>
</evidence>
<dbReference type="Pfam" id="PF01447">
    <property type="entry name" value="Peptidase_M4"/>
    <property type="match status" value="1"/>
</dbReference>
<gene>
    <name evidence="9" type="primary">prt1</name>
    <name evidence="9" type="ORF">NW768_011212</name>
</gene>
<protein>
    <submittedName>
        <fullName evidence="9">Subtilisin-like protein</fullName>
    </submittedName>
</protein>
<evidence type="ECO:0000256" key="4">
    <source>
        <dbReference type="ARBA" id="ARBA00022801"/>
    </source>
</evidence>
<dbReference type="PRINTS" id="PR00730">
    <property type="entry name" value="THERMOLYSIN"/>
</dbReference>
<sequence length="225" mass="25261">MEHGLVPFEYNAEGQQLVPDRNAKIDASGFLNRERWVTIREHVGSIYSFFDEHFGHELFAKERSTVAVTMNYGDKYMNAHWTGKRVILGSGDDAFLDDFHKAADVIAHEIFHGIILRTSGLGNSGEPGALSEHLADVFGLLYKHYTVHPNGIADACFWTIGEGLWSPPGGFFEKYVSNLDLTLTRKFWLAAGGKIVDNHSRHDPEKSTNSAPEQAHTFKKLPKYL</sequence>
<comment type="caution">
    <text evidence="9">The sequence shown here is derived from an EMBL/GenBank/DDBJ whole genome shotgun (WGS) entry which is preliminary data.</text>
</comment>
<evidence type="ECO:0000313" key="10">
    <source>
        <dbReference type="Proteomes" id="UP001152024"/>
    </source>
</evidence>
<dbReference type="InterPro" id="IPR027268">
    <property type="entry name" value="Peptidase_M4/M1_CTD_sf"/>
</dbReference>
<dbReference type="InterPro" id="IPR001570">
    <property type="entry name" value="Peptidase_M4_C_domain"/>
</dbReference>
<keyword evidence="4" id="KW-0378">Hydrolase</keyword>
<dbReference type="EMBL" id="JAOQBH010000027">
    <property type="protein sequence ID" value="KAJ4115360.1"/>
    <property type="molecule type" value="Genomic_DNA"/>
</dbReference>
<evidence type="ECO:0000259" key="8">
    <source>
        <dbReference type="Pfam" id="PF02868"/>
    </source>
</evidence>
<reference evidence="9" key="1">
    <citation type="submission" date="2022-09" db="EMBL/GenBank/DDBJ databases">
        <title>Fusarium specimens isolated from Avocado Roots.</title>
        <authorList>
            <person name="Stajich J."/>
            <person name="Roper C."/>
            <person name="Heimlech-Rivalta G."/>
        </authorList>
    </citation>
    <scope>NUCLEOTIDE SEQUENCE</scope>
    <source>
        <strain evidence="9">CF00095</strain>
    </source>
</reference>
<evidence type="ECO:0000256" key="3">
    <source>
        <dbReference type="ARBA" id="ARBA00022723"/>
    </source>
</evidence>
<dbReference type="Proteomes" id="UP001152024">
    <property type="component" value="Unassembled WGS sequence"/>
</dbReference>
<evidence type="ECO:0000256" key="6">
    <source>
        <dbReference type="ARBA" id="ARBA00023049"/>
    </source>
</evidence>
<evidence type="ECO:0000259" key="7">
    <source>
        <dbReference type="Pfam" id="PF01447"/>
    </source>
</evidence>
<dbReference type="PANTHER" id="PTHR43579:SF1">
    <property type="entry name" value="NEUTRAL METALLOPROTEINASE"/>
    <property type="match status" value="1"/>
</dbReference>
<dbReference type="Gene3D" id="1.10.390.10">
    <property type="entry name" value="Neutral Protease Domain 2"/>
    <property type="match status" value="1"/>
</dbReference>
<evidence type="ECO:0000256" key="2">
    <source>
        <dbReference type="ARBA" id="ARBA00022670"/>
    </source>
</evidence>
<organism evidence="9 10">
    <name type="scientific">Fusarium equiseti</name>
    <name type="common">Fusarium scirpi</name>
    <dbReference type="NCBI Taxonomy" id="61235"/>
    <lineage>
        <taxon>Eukaryota</taxon>
        <taxon>Fungi</taxon>
        <taxon>Dikarya</taxon>
        <taxon>Ascomycota</taxon>
        <taxon>Pezizomycotina</taxon>
        <taxon>Sordariomycetes</taxon>
        <taxon>Hypocreomycetidae</taxon>
        <taxon>Hypocreales</taxon>
        <taxon>Nectriaceae</taxon>
        <taxon>Fusarium</taxon>
        <taxon>Fusarium incarnatum-equiseti species complex</taxon>
    </lineage>
</organism>